<comment type="cofactor">
    <cofactor evidence="1">
        <name>Mg(2+)</name>
        <dbReference type="ChEBI" id="CHEBI:18420"/>
    </cofactor>
</comment>
<proteinExistence type="inferred from homology"/>
<evidence type="ECO:0000256" key="7">
    <source>
        <dbReference type="ARBA" id="ARBA00022842"/>
    </source>
</evidence>
<gene>
    <name evidence="11" type="ORF">DFL_009660</name>
</gene>
<evidence type="ECO:0000313" key="11">
    <source>
        <dbReference type="EMBL" id="RVD81813.1"/>
    </source>
</evidence>
<dbReference type="PROSITE" id="PS51462">
    <property type="entry name" value="NUDIX"/>
    <property type="match status" value="1"/>
</dbReference>
<evidence type="ECO:0000256" key="1">
    <source>
        <dbReference type="ARBA" id="ARBA00001946"/>
    </source>
</evidence>
<dbReference type="RefSeq" id="XP_067487357.1">
    <property type="nucleotide sequence ID" value="XM_067639583.1"/>
</dbReference>
<name>A0A436ZSU9_ARTFL</name>
<dbReference type="EC" id="3.6.1.22" evidence="4"/>
<dbReference type="SUPFAM" id="SSF55811">
    <property type="entry name" value="Nudix"/>
    <property type="match status" value="1"/>
</dbReference>
<dbReference type="Gene3D" id="3.90.79.10">
    <property type="entry name" value="Nucleoside Triphosphate Pyrophosphohydrolase"/>
    <property type="match status" value="1"/>
</dbReference>
<evidence type="ECO:0000256" key="6">
    <source>
        <dbReference type="ARBA" id="ARBA00022801"/>
    </source>
</evidence>
<evidence type="ECO:0000256" key="3">
    <source>
        <dbReference type="ARBA" id="ARBA00009595"/>
    </source>
</evidence>
<evidence type="ECO:0000256" key="5">
    <source>
        <dbReference type="ARBA" id="ARBA00022723"/>
    </source>
</evidence>
<dbReference type="GO" id="GO:0005829">
    <property type="term" value="C:cytosol"/>
    <property type="evidence" value="ECO:0007669"/>
    <property type="project" value="TreeGrafter"/>
</dbReference>
<reference evidence="11 12" key="1">
    <citation type="submission" date="2019-01" db="EMBL/GenBank/DDBJ databases">
        <title>Intercellular communication is required for trap formation in the nematode-trapping fungus Duddingtonia flagrans.</title>
        <authorList>
            <person name="Youssar L."/>
            <person name="Wernet V."/>
            <person name="Hensel N."/>
            <person name="Hildebrandt H.-G."/>
            <person name="Fischer R."/>
        </authorList>
    </citation>
    <scope>NUCLEOTIDE SEQUENCE [LARGE SCALE GENOMIC DNA]</scope>
    <source>
        <strain evidence="11 12">CBS H-5679</strain>
    </source>
</reference>
<evidence type="ECO:0000256" key="8">
    <source>
        <dbReference type="ARBA" id="ARBA00023027"/>
    </source>
</evidence>
<dbReference type="EMBL" id="SAEB01000012">
    <property type="protein sequence ID" value="RVD81813.1"/>
    <property type="molecule type" value="Genomic_DNA"/>
</dbReference>
<dbReference type="FunFam" id="3.90.79.10:FF:000042">
    <property type="entry name" value="Probable NADH pyrophosphatase"/>
    <property type="match status" value="1"/>
</dbReference>
<dbReference type="VEuPathDB" id="FungiDB:DFL_009660"/>
<dbReference type="InterPro" id="IPR015797">
    <property type="entry name" value="NUDIX_hydrolase-like_dom_sf"/>
</dbReference>
<dbReference type="PANTHER" id="PTHR42904">
    <property type="entry name" value="NUDIX HYDROLASE, NUDC SUBFAMILY"/>
    <property type="match status" value="1"/>
</dbReference>
<dbReference type="GO" id="GO:0035529">
    <property type="term" value="F:NADH pyrophosphatase activity"/>
    <property type="evidence" value="ECO:0007669"/>
    <property type="project" value="TreeGrafter"/>
</dbReference>
<dbReference type="Proteomes" id="UP000283090">
    <property type="component" value="Unassembled WGS sequence"/>
</dbReference>
<keyword evidence="8" id="KW-0520">NAD</keyword>
<comment type="similarity">
    <text evidence="3">Belongs to the Nudix hydrolase family. NudC subfamily.</text>
</comment>
<comment type="cofactor">
    <cofactor evidence="2">
        <name>Zn(2+)</name>
        <dbReference type="ChEBI" id="CHEBI:29105"/>
    </cofactor>
</comment>
<dbReference type="InterPro" id="IPR015375">
    <property type="entry name" value="NADH_PPase-like_N"/>
</dbReference>
<dbReference type="InterPro" id="IPR000086">
    <property type="entry name" value="NUDIX_hydrolase_dom"/>
</dbReference>
<dbReference type="GO" id="GO:0046872">
    <property type="term" value="F:metal ion binding"/>
    <property type="evidence" value="ECO:0007669"/>
    <property type="project" value="UniProtKB-KW"/>
</dbReference>
<evidence type="ECO:0000313" key="12">
    <source>
        <dbReference type="Proteomes" id="UP000283090"/>
    </source>
</evidence>
<dbReference type="AlphaFoldDB" id="A0A436ZSU9"/>
<comment type="caution">
    <text evidence="11">The sequence shown here is derived from an EMBL/GenBank/DDBJ whole genome shotgun (WGS) entry which is preliminary data.</text>
</comment>
<comment type="catalytic activity">
    <reaction evidence="9">
        <text>a 5'-end NAD(+)-phospho-ribonucleoside in mRNA + H2O = a 5'-end phospho-adenosine-phospho-ribonucleoside in mRNA + beta-nicotinamide D-ribonucleotide + 2 H(+)</text>
        <dbReference type="Rhea" id="RHEA:60876"/>
        <dbReference type="Rhea" id="RHEA-COMP:15698"/>
        <dbReference type="Rhea" id="RHEA-COMP:15719"/>
        <dbReference type="ChEBI" id="CHEBI:14649"/>
        <dbReference type="ChEBI" id="CHEBI:15377"/>
        <dbReference type="ChEBI" id="CHEBI:15378"/>
        <dbReference type="ChEBI" id="CHEBI:144029"/>
        <dbReference type="ChEBI" id="CHEBI:144051"/>
    </reaction>
    <physiologicalReaction direction="left-to-right" evidence="9">
        <dbReference type="Rhea" id="RHEA:60877"/>
    </physiologicalReaction>
</comment>
<evidence type="ECO:0000256" key="9">
    <source>
        <dbReference type="ARBA" id="ARBA00023679"/>
    </source>
</evidence>
<dbReference type="NCBIfam" id="NF001299">
    <property type="entry name" value="PRK00241.1"/>
    <property type="match status" value="1"/>
</dbReference>
<dbReference type="Pfam" id="PF00293">
    <property type="entry name" value="NUDIX"/>
    <property type="match status" value="1"/>
</dbReference>
<evidence type="ECO:0000256" key="2">
    <source>
        <dbReference type="ARBA" id="ARBA00001947"/>
    </source>
</evidence>
<dbReference type="Pfam" id="PF09296">
    <property type="entry name" value="NUDIX-like"/>
    <property type="match status" value="1"/>
</dbReference>
<protein>
    <recommendedName>
        <fullName evidence="4">NAD(+) diphosphatase</fullName>
        <ecNumber evidence="4">3.6.1.22</ecNumber>
    </recommendedName>
</protein>
<dbReference type="InterPro" id="IPR020084">
    <property type="entry name" value="NUDIX_hydrolase_CS"/>
</dbReference>
<dbReference type="InterPro" id="IPR049734">
    <property type="entry name" value="NudC-like_C"/>
</dbReference>
<dbReference type="PROSITE" id="PS00893">
    <property type="entry name" value="NUDIX_BOX"/>
    <property type="match status" value="1"/>
</dbReference>
<keyword evidence="7" id="KW-0460">Magnesium</keyword>
<dbReference type="GO" id="GO:0005777">
    <property type="term" value="C:peroxisome"/>
    <property type="evidence" value="ECO:0007669"/>
    <property type="project" value="TreeGrafter"/>
</dbReference>
<dbReference type="GO" id="GO:0006742">
    <property type="term" value="P:NADP+ catabolic process"/>
    <property type="evidence" value="ECO:0007669"/>
    <property type="project" value="TreeGrafter"/>
</dbReference>
<evidence type="ECO:0000256" key="4">
    <source>
        <dbReference type="ARBA" id="ARBA00012381"/>
    </source>
</evidence>
<keyword evidence="12" id="KW-1185">Reference proteome</keyword>
<dbReference type="InterPro" id="IPR050241">
    <property type="entry name" value="NAD-cap_RNA_hydrolase_NudC"/>
</dbReference>
<dbReference type="OrthoDB" id="10249612at2759"/>
<accession>A0A436ZSU9</accession>
<keyword evidence="6" id="KW-0378">Hydrolase</keyword>
<feature type="domain" description="Nudix hydrolase" evidence="10">
    <location>
        <begin position="263"/>
        <end position="393"/>
    </location>
</feature>
<dbReference type="Gene3D" id="3.90.79.20">
    <property type="match status" value="1"/>
</dbReference>
<keyword evidence="5" id="KW-0479">Metal-binding</keyword>
<evidence type="ECO:0000259" key="10">
    <source>
        <dbReference type="PROSITE" id="PS51462"/>
    </source>
</evidence>
<dbReference type="GO" id="GO:0019677">
    <property type="term" value="P:NAD+ catabolic process"/>
    <property type="evidence" value="ECO:0007669"/>
    <property type="project" value="TreeGrafter"/>
</dbReference>
<dbReference type="PANTHER" id="PTHR42904:SF6">
    <property type="entry name" value="NAD-CAPPED RNA HYDROLASE NUDT12"/>
    <property type="match status" value="1"/>
</dbReference>
<sequence length="423" mass="46511">MHRTAAYRTKTSRIFIYFFDSGTGTHGNMADEGFLTRKFGEGVENYYSGSPLNRLAFLRTNHSYLSAALRHPSTRFLLLNNLDPLASTPSTLAFVSYDDVSSLVSNPYSLTEQETLETFTSTIDRPVLIFLGIDESAPSEHAIATPDGRYTGQAYFSLDVTPYPHTSYSSTANDLLKTIKENYPTCEFKTARKDLNLGNQHAAIYASARTLTNWNVTAPFCAGCGQKTLSVNAGTKRACPPKDGGVETRKCPSREGVHNINFPRTDPTVIMAVISSDGTEILLGRQKKWPKYWYSTLAGFLEPGESIEEAVRREVWEESGVTVGRVVIHSSQPWPFPASLMIGAIGEALPGKEEIYLGNDPELEGAKWFGFDEVREALGFTSGLYEGAPEGYREGALRLPPKTAIANQLIRAVVLGGIHLAKM</sequence>
<dbReference type="STRING" id="97331.A0A436ZSU9"/>
<dbReference type="CDD" id="cd03429">
    <property type="entry name" value="NUDIX_NADH_pyrophosphatase_Nudt13"/>
    <property type="match status" value="1"/>
</dbReference>
<organism evidence="11 12">
    <name type="scientific">Arthrobotrys flagrans</name>
    <name type="common">Nematode-trapping fungus</name>
    <name type="synonym">Trichothecium flagrans</name>
    <dbReference type="NCBI Taxonomy" id="97331"/>
    <lineage>
        <taxon>Eukaryota</taxon>
        <taxon>Fungi</taxon>
        <taxon>Dikarya</taxon>
        <taxon>Ascomycota</taxon>
        <taxon>Pezizomycotina</taxon>
        <taxon>Orbiliomycetes</taxon>
        <taxon>Orbiliales</taxon>
        <taxon>Orbiliaceae</taxon>
        <taxon>Arthrobotrys</taxon>
    </lineage>
</organism>
<dbReference type="GeneID" id="93591971"/>